<keyword evidence="5" id="KW-0687">Ribonucleoprotein</keyword>
<dbReference type="GO" id="GO:0019843">
    <property type="term" value="F:rRNA binding"/>
    <property type="evidence" value="ECO:0007669"/>
    <property type="project" value="UniProtKB-KW"/>
</dbReference>
<feature type="compositionally biased region" description="Low complexity" evidence="6">
    <location>
        <begin position="743"/>
        <end position="754"/>
    </location>
</feature>
<keyword evidence="4" id="KW-0689">Ribosomal protein</keyword>
<feature type="compositionally biased region" description="Low complexity" evidence="6">
    <location>
        <begin position="631"/>
        <end position="680"/>
    </location>
</feature>
<reference evidence="9 10" key="1">
    <citation type="submission" date="2016-03" db="EMBL/GenBank/DDBJ databases">
        <title>Comparative genomics of the ectomycorrhizal sister species Rhizopogon vinicolor and Rhizopogon vesiculosus (Basidiomycota: Boletales) reveals a divergence of the mating type B locus.</title>
        <authorList>
            <person name="Mujic A.B."/>
            <person name="Kuo A."/>
            <person name="Tritt A."/>
            <person name="Lipzen A."/>
            <person name="Chen C."/>
            <person name="Johnson J."/>
            <person name="Sharma A."/>
            <person name="Barry K."/>
            <person name="Grigoriev I.V."/>
            <person name="Spatafora J.W."/>
        </authorList>
    </citation>
    <scope>NUCLEOTIDE SEQUENCE [LARGE SCALE GENOMIC DNA]</scope>
    <source>
        <strain evidence="9 10">AM-OR11-056</strain>
    </source>
</reference>
<dbReference type="Gene3D" id="3.30.70.330">
    <property type="match status" value="1"/>
</dbReference>
<feature type="region of interest" description="Disordered" evidence="6">
    <location>
        <begin position="438"/>
        <end position="459"/>
    </location>
</feature>
<keyword evidence="7" id="KW-0812">Transmembrane</keyword>
<feature type="region of interest" description="Disordered" evidence="6">
    <location>
        <begin position="224"/>
        <end position="270"/>
    </location>
</feature>
<feature type="compositionally biased region" description="Basic and acidic residues" evidence="6">
    <location>
        <begin position="972"/>
        <end position="981"/>
    </location>
</feature>
<evidence type="ECO:0000256" key="4">
    <source>
        <dbReference type="ARBA" id="ARBA00022980"/>
    </source>
</evidence>
<dbReference type="AlphaFoldDB" id="A0A1J8QLE0"/>
<evidence type="ECO:0000313" key="9">
    <source>
        <dbReference type="EMBL" id="OJA21487.1"/>
    </source>
</evidence>
<gene>
    <name evidence="9" type="ORF">AZE42_03294</name>
</gene>
<dbReference type="FunFam" id="3.30.70.330:FF:000035">
    <property type="entry name" value="60S ribosomal protein L23a"/>
    <property type="match status" value="1"/>
</dbReference>
<dbReference type="InterPro" id="IPR012678">
    <property type="entry name" value="Ribosomal_uL23/eL15/eS24_sf"/>
</dbReference>
<dbReference type="Pfam" id="PF00276">
    <property type="entry name" value="Ribosomal_L23"/>
    <property type="match status" value="1"/>
</dbReference>
<feature type="region of interest" description="Disordered" evidence="6">
    <location>
        <begin position="956"/>
        <end position="982"/>
    </location>
</feature>
<comment type="similarity">
    <text evidence="1">Belongs to the universal ribosomal protein uL23 family.</text>
</comment>
<proteinExistence type="inferred from homology"/>
<dbReference type="InterPro" id="IPR012677">
    <property type="entry name" value="Nucleotide-bd_a/b_plait_sf"/>
</dbReference>
<evidence type="ECO:0000256" key="7">
    <source>
        <dbReference type="SAM" id="Phobius"/>
    </source>
</evidence>
<evidence type="ECO:0000313" key="10">
    <source>
        <dbReference type="Proteomes" id="UP000183567"/>
    </source>
</evidence>
<dbReference type="Proteomes" id="UP000183567">
    <property type="component" value="Unassembled WGS sequence"/>
</dbReference>
<feature type="region of interest" description="Disordered" evidence="6">
    <location>
        <begin position="726"/>
        <end position="754"/>
    </location>
</feature>
<feature type="compositionally biased region" description="Low complexity" evidence="6">
    <location>
        <begin position="726"/>
        <end position="736"/>
    </location>
</feature>
<feature type="transmembrane region" description="Helical" evidence="7">
    <location>
        <begin position="925"/>
        <end position="949"/>
    </location>
</feature>
<name>A0A1J8QLE0_9AGAM</name>
<feature type="domain" description="Large ribosomal subunit protein uL23 N-terminal" evidence="8">
    <location>
        <begin position="7"/>
        <end position="56"/>
    </location>
</feature>
<dbReference type="GO" id="GO:0006412">
    <property type="term" value="P:translation"/>
    <property type="evidence" value="ECO:0007669"/>
    <property type="project" value="InterPro"/>
</dbReference>
<dbReference type="Pfam" id="PF03939">
    <property type="entry name" value="Ribosomal_L23eN"/>
    <property type="match status" value="1"/>
</dbReference>
<keyword evidence="2" id="KW-0699">rRNA-binding</keyword>
<dbReference type="OrthoDB" id="3366093at2759"/>
<evidence type="ECO:0000256" key="1">
    <source>
        <dbReference type="ARBA" id="ARBA00006700"/>
    </source>
</evidence>
<accession>A0A1J8QLE0</accession>
<dbReference type="GO" id="GO:0003735">
    <property type="term" value="F:structural constituent of ribosome"/>
    <property type="evidence" value="ECO:0007669"/>
    <property type="project" value="InterPro"/>
</dbReference>
<keyword evidence="7" id="KW-1133">Transmembrane helix</keyword>
<dbReference type="HAMAP" id="MF_01369_A">
    <property type="entry name" value="Ribosomal_uL23_A"/>
    <property type="match status" value="1"/>
</dbReference>
<keyword evidence="3" id="KW-0694">RNA-binding</keyword>
<dbReference type="SUPFAM" id="SSF54189">
    <property type="entry name" value="Ribosomal proteins S24e, L23 and L15e"/>
    <property type="match status" value="1"/>
</dbReference>
<sequence length="1041" mass="106630">MAPTKANVKAKAAKKAALQGVHSHSSRKQRYSVTFHRPKTLRLRRSPKYPRKSIPHAPRMDQFRTIVSPLNTESAMKKIEEHNTLVFIVDIKSNKRQIKDAVKKLYDVQAAKVNTLIRPDGKKKAYVRLTADHDALDVANKVIHCARAVENVINYTAHHPMYSFIYLLLATVFSSLFVSPVHARHSSSALSHARRSLELKKRAPDLLGDLGSLLGASGTGLSLPSAPSSSQGLPSFLPSLSPSTGTSSTPSSTPPTTSSPSTSASQTSSQCNGLLGLGIGCPLPTITPSSSPSSSPSSATPSSSPTSSCDGLLGLGIGCPLPSLPSTLSQPSSPVSSVTSTSSATSTQCNGLLGLGIGCPLPSSPILSVLAPSSSPTTSGATSTTSTSTQCSGLLGLGIGCPLPSSPSASNQPSSSIPSATSTSAQCNGLLGLGIGCPPPSSPTPSLPAPSSSSGATTSAQCNGLLGLGIGCPPPSSPTSSLPTPSSSFASSGASFTTSAASTTAQCDGLLGLGIGCPLPSSPILSLPVPSSSPISSGTPTTTSATLTTTQCDGLLGIGCPPPSSPILSQPAPVTSSPPVSSTTAQCSGLLGLGCLLSSSSSISSASSPTSSDTSGVSPTISSCTGVGCPTTSTTSAETHTTQTSSDFGSTTPTSVTGTSTNVVTTGIRNGTSTSSTSPTVISFPGNRTSTTATGASTLSATTTSNTNYQFLSTVSSLLINTATSTSAATPTNSNPDVPTTTLSLASAPPTSQPTAAPLPTYLPLVIVPQPELNIQDVPTSDTVISVLFNQSLNWEWVATNQDTPGQIFEYFPEVIATALGIDASQVYNYELQVYEPSSYTGPADVAQLGTLWQGYIPSNQVATLSSLISNKKSLFYTGQDSSIPATLAECVDPTLDLSSISGPAPGGSSSSNSSSSSSKVRQDAVIGVVTALGAIALIILSVVAYRYYKGRQELAHRPLPDPDGDNAGVRPEGREFDRDSIGGQRRRSYYYAEDSLRGYQGVQHDDDTYDRRITPVMRERRILNPGAISAPILQESSMNW</sequence>
<keyword evidence="7" id="KW-0472">Membrane</keyword>
<organism evidence="9 10">
    <name type="scientific">Rhizopogon vesiculosus</name>
    <dbReference type="NCBI Taxonomy" id="180088"/>
    <lineage>
        <taxon>Eukaryota</taxon>
        <taxon>Fungi</taxon>
        <taxon>Dikarya</taxon>
        <taxon>Basidiomycota</taxon>
        <taxon>Agaricomycotina</taxon>
        <taxon>Agaricomycetes</taxon>
        <taxon>Agaricomycetidae</taxon>
        <taxon>Boletales</taxon>
        <taxon>Suillineae</taxon>
        <taxon>Rhizopogonaceae</taxon>
        <taxon>Rhizopogon</taxon>
    </lineage>
</organism>
<feature type="region of interest" description="Disordered" evidence="6">
    <location>
        <begin position="1"/>
        <end position="31"/>
    </location>
</feature>
<feature type="compositionally biased region" description="Pro residues" evidence="6">
    <location>
        <begin position="438"/>
        <end position="448"/>
    </location>
</feature>
<dbReference type="InterPro" id="IPR013025">
    <property type="entry name" value="Ribosomal_uL23-like"/>
</dbReference>
<evidence type="ECO:0000256" key="6">
    <source>
        <dbReference type="SAM" id="MobiDB-lite"/>
    </source>
</evidence>
<evidence type="ECO:0000256" key="2">
    <source>
        <dbReference type="ARBA" id="ARBA00022730"/>
    </source>
</evidence>
<evidence type="ECO:0000259" key="8">
    <source>
        <dbReference type="Pfam" id="PF03939"/>
    </source>
</evidence>
<evidence type="ECO:0000256" key="3">
    <source>
        <dbReference type="ARBA" id="ARBA00022884"/>
    </source>
</evidence>
<feature type="region of interest" description="Disordered" evidence="6">
    <location>
        <begin position="285"/>
        <end position="308"/>
    </location>
</feature>
<keyword evidence="10" id="KW-1185">Reference proteome</keyword>
<protein>
    <recommendedName>
        <fullName evidence="8">Large ribosomal subunit protein uL23 N-terminal domain-containing protein</fullName>
    </recommendedName>
</protein>
<feature type="compositionally biased region" description="Low complexity" evidence="6">
    <location>
        <begin position="449"/>
        <end position="459"/>
    </location>
</feature>
<dbReference type="GO" id="GO:0005840">
    <property type="term" value="C:ribosome"/>
    <property type="evidence" value="ECO:0007669"/>
    <property type="project" value="UniProtKB-KW"/>
</dbReference>
<feature type="region of interest" description="Disordered" evidence="6">
    <location>
        <begin position="563"/>
        <end position="583"/>
    </location>
</feature>
<evidence type="ECO:0000256" key="5">
    <source>
        <dbReference type="ARBA" id="ARBA00023274"/>
    </source>
</evidence>
<dbReference type="NCBIfam" id="NF011118">
    <property type="entry name" value="PRK14548.1"/>
    <property type="match status" value="1"/>
</dbReference>
<feature type="compositionally biased region" description="Low complexity" evidence="6">
    <location>
        <begin position="1"/>
        <end position="10"/>
    </location>
</feature>
<dbReference type="InterPro" id="IPR005633">
    <property type="entry name" value="Ribosomal_uL23_N"/>
</dbReference>
<dbReference type="GO" id="GO:1990904">
    <property type="term" value="C:ribonucleoprotein complex"/>
    <property type="evidence" value="ECO:0007669"/>
    <property type="project" value="UniProtKB-KW"/>
</dbReference>
<feature type="compositionally biased region" description="Low complexity" evidence="6">
    <location>
        <begin position="569"/>
        <end position="583"/>
    </location>
</feature>
<feature type="region of interest" description="Disordered" evidence="6">
    <location>
        <begin position="603"/>
        <end position="693"/>
    </location>
</feature>
<dbReference type="STRING" id="180088.A0A1J8QLE0"/>
<dbReference type="EMBL" id="LVVM01000098">
    <property type="protein sequence ID" value="OJA21487.1"/>
    <property type="molecule type" value="Genomic_DNA"/>
</dbReference>
<feature type="compositionally biased region" description="Low complexity" evidence="6">
    <location>
        <begin position="603"/>
        <end position="618"/>
    </location>
</feature>
<dbReference type="PANTHER" id="PTHR11620">
    <property type="entry name" value="60S RIBOSOMAL PROTEIN L23A"/>
    <property type="match status" value="1"/>
</dbReference>
<comment type="caution">
    <text evidence="9">The sequence shown here is derived from an EMBL/GenBank/DDBJ whole genome shotgun (WGS) entry which is preliminary data.</text>
</comment>